<evidence type="ECO:0000313" key="1">
    <source>
        <dbReference type="EMBL" id="QJA91105.1"/>
    </source>
</evidence>
<organism evidence="1">
    <name type="scientific">viral metagenome</name>
    <dbReference type="NCBI Taxonomy" id="1070528"/>
    <lineage>
        <taxon>unclassified sequences</taxon>
        <taxon>metagenomes</taxon>
        <taxon>organismal metagenomes</taxon>
    </lineage>
</organism>
<dbReference type="EMBL" id="MT142962">
    <property type="protein sequence ID" value="QJA91105.1"/>
    <property type="molecule type" value="Genomic_DNA"/>
</dbReference>
<protein>
    <submittedName>
        <fullName evidence="1">Uncharacterized protein</fullName>
    </submittedName>
</protein>
<gene>
    <name evidence="1" type="ORF">MM415B03472_0003</name>
</gene>
<accession>A0A6M3LD73</accession>
<dbReference type="AlphaFoldDB" id="A0A6M3LD73"/>
<sequence length="141" mass="15830">MKSLIGNLILFCVAAVLVAGMIMLNQAWATSNSLQQQFDGCQEQLDGCQEVKAAQVEDVLQCQTEVTELRGQTCATELQLQEQYYRGLFDVCRFVGHMSVVQCNAFVHTAYNHAHPPYDTPSEDFIWPPVAPDPAREQETY</sequence>
<reference evidence="1" key="1">
    <citation type="submission" date="2020-03" db="EMBL/GenBank/DDBJ databases">
        <title>The deep terrestrial virosphere.</title>
        <authorList>
            <person name="Holmfeldt K."/>
            <person name="Nilsson E."/>
            <person name="Simone D."/>
            <person name="Lopez-Fernandez M."/>
            <person name="Wu X."/>
            <person name="de Brujin I."/>
            <person name="Lundin D."/>
            <person name="Andersson A."/>
            <person name="Bertilsson S."/>
            <person name="Dopson M."/>
        </authorList>
    </citation>
    <scope>NUCLEOTIDE SEQUENCE</scope>
    <source>
        <strain evidence="1">MM415B03472</strain>
    </source>
</reference>
<proteinExistence type="predicted"/>
<name>A0A6M3LD73_9ZZZZ</name>